<dbReference type="RefSeq" id="WP_068839488.1">
    <property type="nucleotide sequence ID" value="NZ_BMXC01000001.1"/>
</dbReference>
<protein>
    <submittedName>
        <fullName evidence="2">Glycosyltransferase involved in cell wall bisynthesis</fullName>
    </submittedName>
</protein>
<feature type="domain" description="Glycosyl transferase family 1" evidence="1">
    <location>
        <begin position="200"/>
        <end position="345"/>
    </location>
</feature>
<reference evidence="3" key="1">
    <citation type="submission" date="2016-10" db="EMBL/GenBank/DDBJ databases">
        <authorList>
            <person name="Varghese N."/>
        </authorList>
    </citation>
    <scope>NUCLEOTIDE SEQUENCE [LARGE SCALE GENOMIC DNA]</scope>
    <source>
        <strain evidence="3">DSM 18820</strain>
    </source>
</reference>
<gene>
    <name evidence="2" type="ORF">SAMN04487941_0504</name>
</gene>
<dbReference type="Pfam" id="PF00534">
    <property type="entry name" value="Glycos_transf_1"/>
    <property type="match status" value="1"/>
</dbReference>
<dbReference type="STRING" id="388950.GCA_001611675_03639"/>
<dbReference type="SUPFAM" id="SSF53756">
    <property type="entry name" value="UDP-Glycosyltransferase/glycogen phosphorylase"/>
    <property type="match status" value="1"/>
</dbReference>
<dbReference type="OrthoDB" id="925984at2"/>
<dbReference type="GO" id="GO:0016757">
    <property type="term" value="F:glycosyltransferase activity"/>
    <property type="evidence" value="ECO:0007669"/>
    <property type="project" value="InterPro"/>
</dbReference>
<evidence type="ECO:0000259" key="1">
    <source>
        <dbReference type="Pfam" id="PF00534"/>
    </source>
</evidence>
<dbReference type="AlphaFoldDB" id="A0A1I7FW35"/>
<organism evidence="2 3">
    <name type="scientific">Pontibacter akesuensis</name>
    <dbReference type="NCBI Taxonomy" id="388950"/>
    <lineage>
        <taxon>Bacteria</taxon>
        <taxon>Pseudomonadati</taxon>
        <taxon>Bacteroidota</taxon>
        <taxon>Cytophagia</taxon>
        <taxon>Cytophagales</taxon>
        <taxon>Hymenobacteraceae</taxon>
        <taxon>Pontibacter</taxon>
    </lineage>
</organism>
<dbReference type="InterPro" id="IPR001296">
    <property type="entry name" value="Glyco_trans_1"/>
</dbReference>
<accession>A0A1I7FW35</accession>
<keyword evidence="2" id="KW-0808">Transferase</keyword>
<keyword evidence="3" id="KW-1185">Reference proteome</keyword>
<dbReference type="Gene3D" id="3.40.50.2000">
    <property type="entry name" value="Glycogen Phosphorylase B"/>
    <property type="match status" value="1"/>
</dbReference>
<dbReference type="Proteomes" id="UP000182491">
    <property type="component" value="Unassembled WGS sequence"/>
</dbReference>
<evidence type="ECO:0000313" key="3">
    <source>
        <dbReference type="Proteomes" id="UP000182491"/>
    </source>
</evidence>
<dbReference type="EMBL" id="FPCA01000001">
    <property type="protein sequence ID" value="SFU40361.1"/>
    <property type="molecule type" value="Genomic_DNA"/>
</dbReference>
<name>A0A1I7FW35_9BACT</name>
<evidence type="ECO:0000313" key="2">
    <source>
        <dbReference type="EMBL" id="SFU40361.1"/>
    </source>
</evidence>
<sequence length="376" mass="42713">MSEKRILLAAVLKPVNDTRMYEKLGLSLSKLPDTQIHIAGFHAPLPTDAPSNLRFHPIFRFNRLSLTRFKAQQLYLNLLQQLQPHLIIACTHELLLPSMRYCQSTGAKLVYDVQENYSLNLTSQRNYLPVLRQLLAWSVRRAERRAAHAVSHFLLAERSYADELPFLEEARYSIIENKYKPAPGYTLPATPVRLQQVPLRLLYSGTIAEMNGVFEAVELAEKLHALDETVSLKIIGYSSRQDTLQRLKQRIKEKPYITLVGGDGLVPHQKILEAIGESSVGLLPYWPHPSTSRCIPTKLFEYIAYALPVLVQQNPLWASIVAANKAGLSVDFAAIQPQELLQRIRQQTFYTSGVPDTVYWKSEEAMLNSLIKELLN</sequence>
<proteinExistence type="predicted"/>